<dbReference type="EnsemblBacteria" id="AAM07090">
    <property type="protein sequence ID" value="AAM07090"/>
    <property type="gene ID" value="MA_3737"/>
</dbReference>
<dbReference type="AlphaFoldDB" id="Q8TJP2"/>
<keyword evidence="9" id="KW-1185">Reference proteome</keyword>
<evidence type="ECO:0000256" key="5">
    <source>
        <dbReference type="ARBA" id="ARBA00023004"/>
    </source>
</evidence>
<comment type="similarity">
    <text evidence="1">Belongs to the desulfoferrodoxin family.</text>
</comment>
<gene>
    <name evidence="8" type="ordered locus">MA_3737</name>
</gene>
<dbReference type="PANTHER" id="PTHR36541:SF1">
    <property type="entry name" value="SUPEROXIDE REDUCTASE-RELATED"/>
    <property type="match status" value="1"/>
</dbReference>
<keyword evidence="2" id="KW-0813">Transport</keyword>
<dbReference type="InParanoid" id="Q8TJP2"/>
<accession>Q8TJP2</accession>
<proteinExistence type="inferred from homology"/>
<dbReference type="CDD" id="cd03172">
    <property type="entry name" value="SORL_classII"/>
    <property type="match status" value="1"/>
</dbReference>
<evidence type="ECO:0000256" key="1">
    <source>
        <dbReference type="ARBA" id="ARBA00005941"/>
    </source>
</evidence>
<evidence type="ECO:0000256" key="6">
    <source>
        <dbReference type="SAM" id="MobiDB-lite"/>
    </source>
</evidence>
<keyword evidence="5" id="KW-0408">Iron</keyword>
<evidence type="ECO:0000256" key="4">
    <source>
        <dbReference type="ARBA" id="ARBA00022982"/>
    </source>
</evidence>
<dbReference type="InterPro" id="IPR036073">
    <property type="entry name" value="Desulfoferrodoxin_Fe-bd_dom_sf"/>
</dbReference>
<keyword evidence="4" id="KW-0249">Electron transport</keyword>
<keyword evidence="3" id="KW-0479">Metal-binding</keyword>
<dbReference type="EMBL" id="AE010299">
    <property type="protein sequence ID" value="AAM07090.1"/>
    <property type="molecule type" value="Genomic_DNA"/>
</dbReference>
<dbReference type="Proteomes" id="UP000002487">
    <property type="component" value="Chromosome"/>
</dbReference>
<feature type="region of interest" description="Disordered" evidence="6">
    <location>
        <begin position="1"/>
        <end position="25"/>
    </location>
</feature>
<reference evidence="8 9" key="1">
    <citation type="journal article" date="2002" name="Genome Res.">
        <title>The genome of Methanosarcina acetivorans reveals extensive metabolic and physiological diversity.</title>
        <authorList>
            <person name="Galagan J.E."/>
            <person name="Nusbaum C."/>
            <person name="Roy A."/>
            <person name="Endrizzi M.G."/>
            <person name="Macdonald P."/>
            <person name="FitzHugh W."/>
            <person name="Calvo S."/>
            <person name="Engels R."/>
            <person name="Smirnov S."/>
            <person name="Atnoor D."/>
            <person name="Brown A."/>
            <person name="Allen N."/>
            <person name="Naylor J."/>
            <person name="Stange-Thomann N."/>
            <person name="DeArellano K."/>
            <person name="Johnson R."/>
            <person name="Linton L."/>
            <person name="McEwan P."/>
            <person name="McKernan K."/>
            <person name="Talamas J."/>
            <person name="Tirrell A."/>
            <person name="Ye W."/>
            <person name="Zimmer A."/>
            <person name="Barber R.D."/>
            <person name="Cann I."/>
            <person name="Graham D.E."/>
            <person name="Grahame D.A."/>
            <person name="Guss A."/>
            <person name="Hedderich R."/>
            <person name="Ingram-Smith C."/>
            <person name="Kuettner C.H."/>
            <person name="Krzycki J.A."/>
            <person name="Leigh J.A."/>
            <person name="Li W."/>
            <person name="Liu J."/>
            <person name="Mukhopadhyay B."/>
            <person name="Reeve J.N."/>
            <person name="Smith K."/>
            <person name="Springer T.A."/>
            <person name="Umayam L.A."/>
            <person name="White O."/>
            <person name="White R.H."/>
            <person name="de Macario E.C."/>
            <person name="Ferry J.G."/>
            <person name="Jarrell K.F."/>
            <person name="Jing H."/>
            <person name="Macario A.J.L."/>
            <person name="Paulsen I."/>
            <person name="Pritchett M."/>
            <person name="Sowers K.R."/>
            <person name="Swanson R.V."/>
            <person name="Zinder S.H."/>
            <person name="Lander E."/>
            <person name="Metcalf W.W."/>
            <person name="Birren B."/>
        </authorList>
    </citation>
    <scope>NUCLEOTIDE SEQUENCE [LARGE SCALE GENOMIC DNA]</scope>
    <source>
        <strain evidence="9">ATCC 35395 / DSM 2834 / JCM 12185 / C2A</strain>
    </source>
</reference>
<dbReference type="KEGG" id="mac:MA_3737"/>
<name>Q8TJP2_METAC</name>
<feature type="domain" description="Desulfoferrodoxin ferrous iron-binding" evidence="7">
    <location>
        <begin position="21"/>
        <end position="119"/>
    </location>
</feature>
<evidence type="ECO:0000313" key="9">
    <source>
        <dbReference type="Proteomes" id="UP000002487"/>
    </source>
</evidence>
<evidence type="ECO:0000256" key="3">
    <source>
        <dbReference type="ARBA" id="ARBA00022723"/>
    </source>
</evidence>
<dbReference type="PANTHER" id="PTHR36541">
    <property type="entry name" value="SUPEROXIDE REDUCTASE-RELATED"/>
    <property type="match status" value="1"/>
</dbReference>
<dbReference type="GO" id="GO:0005506">
    <property type="term" value="F:iron ion binding"/>
    <property type="evidence" value="ECO:0007669"/>
    <property type="project" value="InterPro"/>
</dbReference>
<dbReference type="STRING" id="188937.MA_3737"/>
<feature type="compositionally biased region" description="Basic and acidic residues" evidence="6">
    <location>
        <begin position="1"/>
        <end position="13"/>
    </location>
</feature>
<sequence>MMGKKMAEEKINKPADPNNLTDGEKKHIPIINVPETIVAGEPFDVTVEVGIIPHVMEEKHHIEWIELYLNDKKIRRAELSLENKKAEATFTVEADKSLAGKESKLRALENCNIHGLWEEFMTIKMS</sequence>
<organism evidence="8 9">
    <name type="scientific">Methanosarcina acetivorans (strain ATCC 35395 / DSM 2834 / JCM 12185 / C2A)</name>
    <dbReference type="NCBI Taxonomy" id="188937"/>
    <lineage>
        <taxon>Archaea</taxon>
        <taxon>Methanobacteriati</taxon>
        <taxon>Methanobacteriota</taxon>
        <taxon>Stenosarchaea group</taxon>
        <taxon>Methanomicrobia</taxon>
        <taxon>Methanosarcinales</taxon>
        <taxon>Methanosarcinaceae</taxon>
        <taxon>Methanosarcina</taxon>
    </lineage>
</organism>
<dbReference type="SUPFAM" id="SSF49367">
    <property type="entry name" value="Superoxide reductase-like"/>
    <property type="match status" value="1"/>
</dbReference>
<evidence type="ECO:0000313" key="8">
    <source>
        <dbReference type="EMBL" id="AAM07090.1"/>
    </source>
</evidence>
<dbReference type="GO" id="GO:0016491">
    <property type="term" value="F:oxidoreductase activity"/>
    <property type="evidence" value="ECO:0007669"/>
    <property type="project" value="InterPro"/>
</dbReference>
<dbReference type="HOGENOM" id="CLU_118960_2_0_2"/>
<evidence type="ECO:0000259" key="7">
    <source>
        <dbReference type="Pfam" id="PF01880"/>
    </source>
</evidence>
<dbReference type="InterPro" id="IPR002742">
    <property type="entry name" value="Desulfoferrodoxin_Fe-bd_dom"/>
</dbReference>
<dbReference type="PhylomeDB" id="Q8TJP2"/>
<dbReference type="Gene3D" id="2.60.40.730">
    <property type="entry name" value="SOR catalytic domain"/>
    <property type="match status" value="1"/>
</dbReference>
<protein>
    <submittedName>
        <fullName evidence="8">Desulfoferrodoxin</fullName>
    </submittedName>
</protein>
<evidence type="ECO:0000256" key="2">
    <source>
        <dbReference type="ARBA" id="ARBA00022448"/>
    </source>
</evidence>
<dbReference type="InterPro" id="IPR051233">
    <property type="entry name" value="Desulfoferrodoxin_SOR"/>
</dbReference>
<dbReference type="NCBIfam" id="TIGR00332">
    <property type="entry name" value="neela_ferrous"/>
    <property type="match status" value="1"/>
</dbReference>
<dbReference type="Pfam" id="PF01880">
    <property type="entry name" value="Desulfoferrodox"/>
    <property type="match status" value="1"/>
</dbReference>